<keyword evidence="6" id="KW-0720">Serine protease</keyword>
<gene>
    <name evidence="7" type="ORF">PTRA_b0678</name>
</gene>
<dbReference type="Gene3D" id="2.40.10.10">
    <property type="entry name" value="Trypsin-like serine proteases"/>
    <property type="match status" value="1"/>
</dbReference>
<dbReference type="InterPro" id="IPR019500">
    <property type="entry name" value="Pep_S46"/>
</dbReference>
<dbReference type="Proteomes" id="UP000065261">
    <property type="component" value="Chromosome II"/>
</dbReference>
<dbReference type="OrthoDB" id="9805367at2"/>
<dbReference type="GO" id="GO:0043171">
    <property type="term" value="P:peptide catabolic process"/>
    <property type="evidence" value="ECO:0007669"/>
    <property type="project" value="UniProtKB-UniRule"/>
</dbReference>
<keyword evidence="3 6" id="KW-0645">Protease</keyword>
<evidence type="ECO:0000256" key="4">
    <source>
        <dbReference type="ARBA" id="ARBA00022729"/>
    </source>
</evidence>
<evidence type="ECO:0000256" key="3">
    <source>
        <dbReference type="ARBA" id="ARBA00022670"/>
    </source>
</evidence>
<keyword evidence="2 6" id="KW-0031">Aminopeptidase</keyword>
<dbReference type="PATRIC" id="fig|1315283.4.peg.3709"/>
<dbReference type="SUPFAM" id="SSF50494">
    <property type="entry name" value="Trypsin-like serine proteases"/>
    <property type="match status" value="1"/>
</dbReference>
<reference evidence="7 8" key="1">
    <citation type="submission" date="2015-03" db="EMBL/GenBank/DDBJ databases">
        <authorList>
            <person name="Murphy D."/>
        </authorList>
    </citation>
    <scope>NUCLEOTIDE SEQUENCE [LARGE SCALE GENOMIC DNA]</scope>
    <source>
        <strain evidence="7 8">KMM 520</strain>
    </source>
</reference>
<sequence length="723" mass="80890">MRLTPLVATIASTLAITLSSTVIADEGMWQPHQLPELESILKAKGLEIDAKSISKLTEFPMNAVISLGGCTASFVSPKGLVVTNHHCAYGSIQYNSTTDNNILENGFLAKTPAQDLPAAPGSRVYVTKTVTNVTDKVIKGTQKLSAKARYDALEKNEKALVAQCEADESYRCNVYSFHGGLEYYLIKSLEIKDVRLAYAPAMGVGKYGGDIDNWMWPRHTGDFGFYRAYVGKDGKPAQYSEDNVPYEPDSYLSVSAKGVQEGDFVMVTGYPGRTNRYRIAAEVDNVFNDSYPKAREHNSKYVALIEENSEDGSKARIAYESTIAGYNNYIKNYGSMIESFKKGTMFERKKQFEQELTQWINSDKTRKQQYGDVLNELSALVAQSQLHSERDRMLGYVHRSQMISTARSLYRLAYEQQKPNAERESGYQERDLPRIKAGLERMTRRFDTNVDKAILLHFLELYAALPKEERFSEVDKVFKLQNGFDKAKQSALLEQMYTKSTLDNEVVRNSLFEQSFSQLNQSQDPFMQYAKAIFAVMKTEEDKSKALAGKLQAARPQLMSAIIAFNKAQNKAVYADANSTLRVTYGTVGGYSPQDGLVATPFTSLEGLLAKNTNVEPFNAPKKLQQQIKAKLYGDYTGGMNTVPVNFLSNVDTTGGNSGSPTLNGKAELVGLLFDGVYESIIGDWDYNPELNRSIHVDSRYMLWVMDKVDNAQNLLDEMKIVK</sequence>
<evidence type="ECO:0000256" key="2">
    <source>
        <dbReference type="ARBA" id="ARBA00022438"/>
    </source>
</evidence>
<comment type="function">
    <text evidence="6">Catalyzes the removal of dipeptides from the N-terminus of oligopeptides.</text>
</comment>
<keyword evidence="4 6" id="KW-0732">Signal</keyword>
<comment type="similarity">
    <text evidence="1 6">Belongs to the peptidase S46 family.</text>
</comment>
<feature type="chain" id="PRO_5023103388" description="Dipeptidyl-peptidase" evidence="6">
    <location>
        <begin position="25"/>
        <end position="723"/>
    </location>
</feature>
<dbReference type="GO" id="GO:0008239">
    <property type="term" value="F:dipeptidyl-peptidase activity"/>
    <property type="evidence" value="ECO:0007669"/>
    <property type="project" value="UniProtKB-UniRule"/>
</dbReference>
<dbReference type="GO" id="GO:0006508">
    <property type="term" value="P:proteolysis"/>
    <property type="evidence" value="ECO:0007669"/>
    <property type="project" value="UniProtKB-KW"/>
</dbReference>
<evidence type="ECO:0000256" key="5">
    <source>
        <dbReference type="ARBA" id="ARBA00022801"/>
    </source>
</evidence>
<protein>
    <recommendedName>
        <fullName evidence="6">Dipeptidyl-peptidase</fullName>
        <ecNumber evidence="6">3.4.14.-</ecNumber>
    </recommendedName>
</protein>
<dbReference type="InterPro" id="IPR009003">
    <property type="entry name" value="Peptidase_S1_PA"/>
</dbReference>
<dbReference type="AlphaFoldDB" id="A0A0U2ITH5"/>
<dbReference type="EC" id="3.4.14.-" evidence="6"/>
<proteinExistence type="inferred from homology"/>
<name>A0A0U2ITH5_9GAMM</name>
<dbReference type="Pfam" id="PF10459">
    <property type="entry name" value="Peptidase_S46"/>
    <property type="match status" value="1"/>
</dbReference>
<dbReference type="RefSeq" id="WP_058375062.1">
    <property type="nucleotide sequence ID" value="NZ_CP011035.1"/>
</dbReference>
<dbReference type="EMBL" id="CP011035">
    <property type="protein sequence ID" value="ALS35119.1"/>
    <property type="molecule type" value="Genomic_DNA"/>
</dbReference>
<feature type="signal peptide" evidence="6">
    <location>
        <begin position="1"/>
        <end position="24"/>
    </location>
</feature>
<dbReference type="PANTHER" id="PTHR38469:SF1">
    <property type="entry name" value="PERIPLASMIC PEPTIDASE SUBFAMILY S1B"/>
    <property type="match status" value="1"/>
</dbReference>
<dbReference type="KEGG" id="ptn:PTRA_b0678"/>
<evidence type="ECO:0000256" key="6">
    <source>
        <dbReference type="RuleBase" id="RU366067"/>
    </source>
</evidence>
<evidence type="ECO:0000313" key="8">
    <source>
        <dbReference type="Proteomes" id="UP000065261"/>
    </source>
</evidence>
<dbReference type="InterPro" id="IPR043504">
    <property type="entry name" value="Peptidase_S1_PA_chymotrypsin"/>
</dbReference>
<keyword evidence="5 6" id="KW-0378">Hydrolase</keyword>
<evidence type="ECO:0000256" key="1">
    <source>
        <dbReference type="ARBA" id="ARBA00010491"/>
    </source>
</evidence>
<dbReference type="PANTHER" id="PTHR38469">
    <property type="entry name" value="PERIPLASMIC PEPTIDASE SUBFAMILY S1B"/>
    <property type="match status" value="1"/>
</dbReference>
<evidence type="ECO:0000313" key="7">
    <source>
        <dbReference type="EMBL" id="ALS35119.1"/>
    </source>
</evidence>
<organism evidence="7">
    <name type="scientific">Pseudoalteromonas translucida KMM 520</name>
    <dbReference type="NCBI Taxonomy" id="1315283"/>
    <lineage>
        <taxon>Bacteria</taxon>
        <taxon>Pseudomonadati</taxon>
        <taxon>Pseudomonadota</taxon>
        <taxon>Gammaproteobacteria</taxon>
        <taxon>Alteromonadales</taxon>
        <taxon>Pseudoalteromonadaceae</taxon>
        <taxon>Pseudoalteromonas</taxon>
    </lineage>
</organism>
<dbReference type="GO" id="GO:0070009">
    <property type="term" value="F:serine-type aminopeptidase activity"/>
    <property type="evidence" value="ECO:0007669"/>
    <property type="project" value="UniProtKB-UniRule"/>
</dbReference>
<accession>A0A0U2ITH5</accession>